<evidence type="ECO:0000313" key="12">
    <source>
        <dbReference type="Proteomes" id="UP000789508"/>
    </source>
</evidence>
<dbReference type="InterPro" id="IPR045088">
    <property type="entry name" value="ALAT1/2-like"/>
</dbReference>
<dbReference type="EMBL" id="CAJVPS010000233">
    <property type="protein sequence ID" value="CAG8468035.1"/>
    <property type="molecule type" value="Genomic_DNA"/>
</dbReference>
<comment type="caution">
    <text evidence="11">The sequence shown here is derived from an EMBL/GenBank/DDBJ whole genome shotgun (WGS) entry which is preliminary data.</text>
</comment>
<accession>A0A9N8W0Y3</accession>
<dbReference type="FunFam" id="3.90.1150.10:FF:000151">
    <property type="entry name" value="Alanine aminotransferase 2"/>
    <property type="match status" value="1"/>
</dbReference>
<dbReference type="GO" id="GO:0008483">
    <property type="term" value="F:transaminase activity"/>
    <property type="evidence" value="ECO:0007669"/>
    <property type="project" value="UniProtKB-KW"/>
</dbReference>
<dbReference type="PANTHER" id="PTHR11751:SF29">
    <property type="entry name" value="ALANINE TRANSAMINASE"/>
    <property type="match status" value="1"/>
</dbReference>
<reference evidence="11" key="1">
    <citation type="submission" date="2021-06" db="EMBL/GenBank/DDBJ databases">
        <authorList>
            <person name="Kallberg Y."/>
            <person name="Tangrot J."/>
            <person name="Rosling A."/>
        </authorList>
    </citation>
    <scope>NUCLEOTIDE SEQUENCE</scope>
    <source>
        <strain evidence="11">FL130A</strain>
    </source>
</reference>
<dbReference type="Proteomes" id="UP000789508">
    <property type="component" value="Unassembled WGS sequence"/>
</dbReference>
<evidence type="ECO:0000256" key="6">
    <source>
        <dbReference type="ARBA" id="ARBA00025785"/>
    </source>
</evidence>
<evidence type="ECO:0000259" key="10">
    <source>
        <dbReference type="Pfam" id="PF00155"/>
    </source>
</evidence>
<protein>
    <recommendedName>
        <fullName evidence="7">Glutamate pyruvate transaminase</fullName>
    </recommendedName>
    <alternativeName>
        <fullName evidence="8">Glutamic--alanine transaminase</fullName>
    </alternativeName>
    <alternativeName>
        <fullName evidence="9">Glutamic--pyruvic transaminase</fullName>
    </alternativeName>
</protein>
<evidence type="ECO:0000256" key="5">
    <source>
        <dbReference type="ARBA" id="ARBA00022898"/>
    </source>
</evidence>
<dbReference type="FunFam" id="1.10.287.1970:FF:000001">
    <property type="entry name" value="Alanine aminotransferase 2"/>
    <property type="match status" value="1"/>
</dbReference>
<evidence type="ECO:0000256" key="9">
    <source>
        <dbReference type="ARBA" id="ARBA00080525"/>
    </source>
</evidence>
<dbReference type="Gene3D" id="3.40.640.10">
    <property type="entry name" value="Type I PLP-dependent aspartate aminotransferase-like (Major domain)"/>
    <property type="match status" value="1"/>
</dbReference>
<keyword evidence="3" id="KW-0032">Aminotransferase</keyword>
<dbReference type="InterPro" id="IPR004839">
    <property type="entry name" value="Aminotransferase_I/II_large"/>
</dbReference>
<dbReference type="InterPro" id="IPR015422">
    <property type="entry name" value="PyrdxlP-dep_Trfase_small"/>
</dbReference>
<dbReference type="Gene3D" id="1.10.287.1970">
    <property type="match status" value="1"/>
</dbReference>
<dbReference type="PANTHER" id="PTHR11751">
    <property type="entry name" value="ALANINE AMINOTRANSFERASE"/>
    <property type="match status" value="1"/>
</dbReference>
<evidence type="ECO:0000256" key="8">
    <source>
        <dbReference type="ARBA" id="ARBA00078532"/>
    </source>
</evidence>
<dbReference type="InterPro" id="IPR015424">
    <property type="entry name" value="PyrdxlP-dep_Trfase"/>
</dbReference>
<evidence type="ECO:0000313" key="11">
    <source>
        <dbReference type="EMBL" id="CAG8468035.1"/>
    </source>
</evidence>
<evidence type="ECO:0000256" key="2">
    <source>
        <dbReference type="ARBA" id="ARBA00011738"/>
    </source>
</evidence>
<proteinExistence type="inferred from homology"/>
<evidence type="ECO:0000256" key="4">
    <source>
        <dbReference type="ARBA" id="ARBA00022679"/>
    </source>
</evidence>
<comment type="similarity">
    <text evidence="6">Belongs to the class-I pyridoxal-phosphate-dependent aminotransferase family. Alanine aminotransferase subfamily.</text>
</comment>
<dbReference type="Pfam" id="PF00155">
    <property type="entry name" value="Aminotran_1_2"/>
    <property type="match status" value="1"/>
</dbReference>
<dbReference type="AlphaFoldDB" id="A0A9N8W0Y3"/>
<comment type="subunit">
    <text evidence="2">Homodimer.</text>
</comment>
<dbReference type="SUPFAM" id="SSF53383">
    <property type="entry name" value="PLP-dependent transferases"/>
    <property type="match status" value="1"/>
</dbReference>
<dbReference type="FunFam" id="3.40.640.10:FF:000012">
    <property type="entry name" value="alanine aminotransferase 2"/>
    <property type="match status" value="1"/>
</dbReference>
<dbReference type="InterPro" id="IPR015421">
    <property type="entry name" value="PyrdxlP-dep_Trfase_major"/>
</dbReference>
<dbReference type="Gene3D" id="3.90.1150.10">
    <property type="entry name" value="Aspartate Aminotransferase, domain 1"/>
    <property type="match status" value="1"/>
</dbReference>
<dbReference type="GO" id="GO:0030170">
    <property type="term" value="F:pyridoxal phosphate binding"/>
    <property type="evidence" value="ECO:0007669"/>
    <property type="project" value="InterPro"/>
</dbReference>
<gene>
    <name evidence="11" type="ORF">ALEPTO_LOCUS1873</name>
</gene>
<feature type="domain" description="Aminotransferase class I/classII large" evidence="10">
    <location>
        <begin position="250"/>
        <end position="612"/>
    </location>
</feature>
<dbReference type="CDD" id="cd00609">
    <property type="entry name" value="AAT_like"/>
    <property type="match status" value="1"/>
</dbReference>
<keyword evidence="5" id="KW-0663">Pyridoxal phosphate</keyword>
<keyword evidence="12" id="KW-1185">Reference proteome</keyword>
<dbReference type="OrthoDB" id="1732682at2759"/>
<name>A0A9N8W0Y3_9GLOM</name>
<comment type="cofactor">
    <cofactor evidence="1">
        <name>pyridoxal 5'-phosphate</name>
        <dbReference type="ChEBI" id="CHEBI:597326"/>
    </cofactor>
</comment>
<evidence type="ECO:0000256" key="7">
    <source>
        <dbReference type="ARBA" id="ARBA00077894"/>
    </source>
</evidence>
<sequence>MSLKKTSHHPTLNLQIFFIMRPRINQVAGNHPFLNVTATKNNKNYSKKLYYKLFTSSPHYSFSSSYSPYSISNSFTHSPRQRQISSPSRVGSIYKSSIISSNNNIITSITKSTNIYSRFNLSSSLPLKIMFHYSASSSEGGSAVVNGGGLDKKEQKLGKILTVDNINPHVKKVEYAVRGELAIRADNISREILEPHNKYAFKNIVHCNIGNPQQLNQKPITFFRQVASLTQYPDLLLPENRSKIEALYPRDAIERAEKLLKHIGSVGAYSHSQGISHIRENVAKFIEERDGYPSDPNLIFLTHGASSGVQSMLQLIIEHPNVGIMIPIPQYPLYSATISLFNAKAVPYYLDEEQEWSLDIKGLYSSISKARENGIDVRALVIINPGNPTGQCLPLENMREVIDFCHKERILLIADEVYQTNIYQPETRPFHSFKKVLRSMGDAYKDFELVSFHSISKGMIGECGQRGGYLELTGMDPKVVEQLYKIASVSLCPNVTGQIMIDLMVRPPKRGEESYEQYIKEITAIYESLKRRSRKLAECFNELEGVTCNNAQGSMYLFPTIRLPKKLIKAAHVAKKQPDEFYCLAMLEATGVCVVPGSGFGQKSSTWHFRISRLIN</sequence>
<evidence type="ECO:0000256" key="1">
    <source>
        <dbReference type="ARBA" id="ARBA00001933"/>
    </source>
</evidence>
<keyword evidence="4" id="KW-0808">Transferase</keyword>
<evidence type="ECO:0000256" key="3">
    <source>
        <dbReference type="ARBA" id="ARBA00022576"/>
    </source>
</evidence>
<organism evidence="11 12">
    <name type="scientific">Ambispora leptoticha</name>
    <dbReference type="NCBI Taxonomy" id="144679"/>
    <lineage>
        <taxon>Eukaryota</taxon>
        <taxon>Fungi</taxon>
        <taxon>Fungi incertae sedis</taxon>
        <taxon>Mucoromycota</taxon>
        <taxon>Glomeromycotina</taxon>
        <taxon>Glomeromycetes</taxon>
        <taxon>Archaeosporales</taxon>
        <taxon>Ambisporaceae</taxon>
        <taxon>Ambispora</taxon>
    </lineage>
</organism>